<evidence type="ECO:0000313" key="1">
    <source>
        <dbReference type="EMBL" id="PTM61472.1"/>
    </source>
</evidence>
<organism evidence="1 2">
    <name type="scientific">Phreatobacter oligotrophus</name>
    <dbReference type="NCBI Taxonomy" id="1122261"/>
    <lineage>
        <taxon>Bacteria</taxon>
        <taxon>Pseudomonadati</taxon>
        <taxon>Pseudomonadota</taxon>
        <taxon>Alphaproteobacteria</taxon>
        <taxon>Hyphomicrobiales</taxon>
        <taxon>Phreatobacteraceae</taxon>
        <taxon>Phreatobacter</taxon>
    </lineage>
</organism>
<dbReference type="OrthoDB" id="8480314at2"/>
<gene>
    <name evidence="1" type="ORF">C8P69_101140</name>
</gene>
<dbReference type="Proteomes" id="UP000241808">
    <property type="component" value="Unassembled WGS sequence"/>
</dbReference>
<dbReference type="RefSeq" id="WP_108173942.1">
    <property type="nucleotide sequence ID" value="NZ_PZZL01000001.1"/>
</dbReference>
<reference evidence="1 2" key="1">
    <citation type="submission" date="2018-04" db="EMBL/GenBank/DDBJ databases">
        <title>Genomic Encyclopedia of Archaeal and Bacterial Type Strains, Phase II (KMG-II): from individual species to whole genera.</title>
        <authorList>
            <person name="Goeker M."/>
        </authorList>
    </citation>
    <scope>NUCLEOTIDE SEQUENCE [LARGE SCALE GENOMIC DNA]</scope>
    <source>
        <strain evidence="1 2">DSM 25521</strain>
    </source>
</reference>
<name>A0A2T4ZHL7_9HYPH</name>
<sequence>MSDPHQPEPPQHILGDMGFDFVAAPPEQPRVRWGDIMTIPERGSGAEPRLEARVLMYPDKSRFFVHYPSGKEEILSAAQFVAFVLELKRSHRFSFDRKRG</sequence>
<evidence type="ECO:0000313" key="2">
    <source>
        <dbReference type="Proteomes" id="UP000241808"/>
    </source>
</evidence>
<dbReference type="EMBL" id="PZZL01000001">
    <property type="protein sequence ID" value="PTM61472.1"/>
    <property type="molecule type" value="Genomic_DNA"/>
</dbReference>
<keyword evidence="2" id="KW-1185">Reference proteome</keyword>
<protein>
    <submittedName>
        <fullName evidence="1">Uncharacterized protein</fullName>
    </submittedName>
</protein>
<dbReference type="AlphaFoldDB" id="A0A2T4ZHL7"/>
<proteinExistence type="predicted"/>
<comment type="caution">
    <text evidence="1">The sequence shown here is derived from an EMBL/GenBank/DDBJ whole genome shotgun (WGS) entry which is preliminary data.</text>
</comment>
<accession>A0A2T4ZHL7</accession>